<dbReference type="AlphaFoldDB" id="A0A8U0R8W7"/>
<evidence type="ECO:0000256" key="7">
    <source>
        <dbReference type="ARBA" id="ARBA00023118"/>
    </source>
</evidence>
<organism evidence="21 22">
    <name type="scientific">Mustela putorius furo</name>
    <name type="common">European domestic ferret</name>
    <name type="synonym">Mustela furo</name>
    <dbReference type="NCBI Taxonomy" id="9669"/>
    <lineage>
        <taxon>Eukaryota</taxon>
        <taxon>Metazoa</taxon>
        <taxon>Chordata</taxon>
        <taxon>Craniata</taxon>
        <taxon>Vertebrata</taxon>
        <taxon>Euteleostomi</taxon>
        <taxon>Mammalia</taxon>
        <taxon>Eutheria</taxon>
        <taxon>Laurasiatheria</taxon>
        <taxon>Carnivora</taxon>
        <taxon>Caniformia</taxon>
        <taxon>Musteloidea</taxon>
        <taxon>Mustelidae</taxon>
        <taxon>Mustelinae</taxon>
        <taxon>Mustela</taxon>
    </lineage>
</organism>
<accession>A0A8U0R8W7</accession>
<dbReference type="PANTHER" id="PTHR20859:SF55">
    <property type="entry name" value="INTERFERON LAMBDA RECEPTOR 1"/>
    <property type="match status" value="1"/>
</dbReference>
<evidence type="ECO:0000256" key="4">
    <source>
        <dbReference type="ARBA" id="ARBA00022729"/>
    </source>
</evidence>
<dbReference type="Proteomes" id="UP000000715">
    <property type="component" value="Unplaced"/>
</dbReference>
<evidence type="ECO:0000256" key="1">
    <source>
        <dbReference type="ARBA" id="ARBA00004479"/>
    </source>
</evidence>
<dbReference type="PROSITE" id="PS50853">
    <property type="entry name" value="FN3"/>
    <property type="match status" value="1"/>
</dbReference>
<feature type="compositionally biased region" description="Acidic residues" evidence="18">
    <location>
        <begin position="625"/>
        <end position="641"/>
    </location>
</feature>
<feature type="region of interest" description="Disordered" evidence="18">
    <location>
        <begin position="1"/>
        <end position="35"/>
    </location>
</feature>
<evidence type="ECO:0000256" key="10">
    <source>
        <dbReference type="ARBA" id="ARBA00023170"/>
    </source>
</evidence>
<evidence type="ECO:0000256" key="18">
    <source>
        <dbReference type="SAM" id="MobiDB-lite"/>
    </source>
</evidence>
<evidence type="ECO:0000256" key="16">
    <source>
        <dbReference type="ARBA" id="ARBA00080949"/>
    </source>
</evidence>
<dbReference type="GO" id="GO:0051607">
    <property type="term" value="P:defense response to virus"/>
    <property type="evidence" value="ECO:0007669"/>
    <property type="project" value="UniProtKB-KW"/>
</dbReference>
<evidence type="ECO:0000256" key="9">
    <source>
        <dbReference type="ARBA" id="ARBA00023157"/>
    </source>
</evidence>
<dbReference type="SUPFAM" id="SSF49265">
    <property type="entry name" value="Fibronectin type III"/>
    <property type="match status" value="2"/>
</dbReference>
<evidence type="ECO:0000259" key="20">
    <source>
        <dbReference type="PROSITE" id="PS50853"/>
    </source>
</evidence>
<dbReference type="InterPro" id="IPR050650">
    <property type="entry name" value="Type-II_Cytokine-TF_Rcpt"/>
</dbReference>
<evidence type="ECO:0000256" key="5">
    <source>
        <dbReference type="ARBA" id="ARBA00022843"/>
    </source>
</evidence>
<comment type="subcellular location">
    <subcellularLocation>
        <location evidence="1">Membrane</location>
        <topology evidence="1">Single-pass type I membrane protein</topology>
    </subcellularLocation>
</comment>
<dbReference type="Gene3D" id="2.60.40.10">
    <property type="entry name" value="Immunoglobulins"/>
    <property type="match status" value="2"/>
</dbReference>
<keyword evidence="10 22" id="KW-0675">Receptor</keyword>
<feature type="compositionally biased region" description="Acidic residues" evidence="18">
    <location>
        <begin position="476"/>
        <end position="485"/>
    </location>
</feature>
<evidence type="ECO:0000256" key="19">
    <source>
        <dbReference type="SAM" id="Phobius"/>
    </source>
</evidence>
<evidence type="ECO:0000256" key="12">
    <source>
        <dbReference type="ARBA" id="ARBA00054089"/>
    </source>
</evidence>
<evidence type="ECO:0000256" key="6">
    <source>
        <dbReference type="ARBA" id="ARBA00022989"/>
    </source>
</evidence>
<protein>
    <recommendedName>
        <fullName evidence="14">Interferon lambda receptor 1</fullName>
    </recommendedName>
    <alternativeName>
        <fullName evidence="15">Cytokine receptor class-II member 12</fullName>
    </alternativeName>
    <alternativeName>
        <fullName evidence="17">Cytokine receptor family 2 member 12</fullName>
    </alternativeName>
    <alternativeName>
        <fullName evidence="16">Interleukin-28 receptor subunit alpha</fullName>
    </alternativeName>
</protein>
<evidence type="ECO:0000256" key="2">
    <source>
        <dbReference type="ARBA" id="ARBA00005399"/>
    </source>
</evidence>
<comment type="similarity">
    <text evidence="2">Belongs to the type II cytokine receptor family.</text>
</comment>
<name>A0A8U0R8W7_MUSPF</name>
<sequence length="678" mass="74598">MAEAGGEEGGGLPQVKGCAKASSLKAHTGTPNWSSELRLLIITPSPSLPSLHVRIYRYPHPHPQRPDPAEQRAVPAQRSHSGHGAEAARGARRQPRSRLRDYPGESPRPAPPRTRESASQWLLAAATCGPVSPEAPGGQTWPCQAGSAGAGLAGAGPWVPLLLGLLQSTLGKPLLPPPQNVTLLSRDFGVYLTWLPGPGYSQNVTYFVAYQSAATPRRWRKVQKCKGTKELVCSLMCLEKQDLYNKFKGRVWAASANARSPMVESKYLDYLFEVEPAPPTLVVTRTEEVLSINATYELPHCMPRPDLKYEVDFWKEGIQNKTRFPVTPHGQPVQIPLQPAASGHYCFSARTIYTFGDPKYSEFSKPTCFFLDAPGANWAFLVLLPLLLPLLLVIAIGFVIWKSFRENPWFQRAKMPWALDFSGNRYPVATLHPSGPEPLDTLTLCPQKELTGRVQPSPRVRTPATIQARPEKNSAEEEDNEEDADANVNFQPYLEPPSFLGQEHQIPGNSEAGDTWSPPVQVEGWSATDASDRSWASAGGSSPWDESESSCYLAKKMPGQRPGGDGCQETLPLPEFSKDLSFLEDPRKDDLSSWASWGSLSPGLDLLPGEPPVSLRTLTFCWDSNPEEEEEEEDDEEESEDGGGRESEIEDDSPGSWGAGRLQKTEVRGRTLGHYMAR</sequence>
<evidence type="ECO:0000256" key="15">
    <source>
        <dbReference type="ARBA" id="ARBA00077895"/>
    </source>
</evidence>
<keyword evidence="6 19" id="KW-1133">Transmembrane helix</keyword>
<keyword evidence="4" id="KW-0732">Signal</keyword>
<keyword evidence="11" id="KW-0325">Glycoprotein</keyword>
<comment type="subunit">
    <text evidence="13">Heterodimer with IL10RB.</text>
</comment>
<evidence type="ECO:0000313" key="21">
    <source>
        <dbReference type="Proteomes" id="UP000000715"/>
    </source>
</evidence>
<dbReference type="GeneID" id="101670767"/>
<evidence type="ECO:0000256" key="3">
    <source>
        <dbReference type="ARBA" id="ARBA00022692"/>
    </source>
</evidence>
<feature type="region of interest" description="Disordered" evidence="18">
    <location>
        <begin position="450"/>
        <end position="572"/>
    </location>
</feature>
<dbReference type="FunFam" id="2.60.40.10:FF:001357">
    <property type="entry name" value="Interferon lambda receptor 1"/>
    <property type="match status" value="1"/>
</dbReference>
<dbReference type="InterPro" id="IPR003961">
    <property type="entry name" value="FN3_dom"/>
</dbReference>
<keyword evidence="3 19" id="KW-0812">Transmembrane</keyword>
<keyword evidence="21" id="KW-1185">Reference proteome</keyword>
<evidence type="ECO:0000256" key="11">
    <source>
        <dbReference type="ARBA" id="ARBA00023180"/>
    </source>
</evidence>
<evidence type="ECO:0000256" key="8">
    <source>
        <dbReference type="ARBA" id="ARBA00023136"/>
    </source>
</evidence>
<dbReference type="CTD" id="163702"/>
<dbReference type="OrthoDB" id="10031784at2759"/>
<evidence type="ECO:0000256" key="17">
    <source>
        <dbReference type="ARBA" id="ARBA00081807"/>
    </source>
</evidence>
<gene>
    <name evidence="22" type="primary">IFNLR1</name>
</gene>
<keyword evidence="9" id="KW-1015">Disulfide bond</keyword>
<reference evidence="22" key="1">
    <citation type="submission" date="2025-08" db="UniProtKB">
        <authorList>
            <consortium name="RefSeq"/>
        </authorList>
    </citation>
    <scope>IDENTIFICATION</scope>
    <source>
        <tissue evidence="22">Brain</tissue>
    </source>
</reference>
<keyword evidence="8 19" id="KW-0472">Membrane</keyword>
<keyword evidence="5" id="KW-0832">Ubl conjugation</keyword>
<evidence type="ECO:0000256" key="14">
    <source>
        <dbReference type="ARBA" id="ARBA00073656"/>
    </source>
</evidence>
<proteinExistence type="inferred from homology"/>
<dbReference type="GO" id="GO:0004896">
    <property type="term" value="F:cytokine receptor activity"/>
    <property type="evidence" value="ECO:0007669"/>
    <property type="project" value="TreeGrafter"/>
</dbReference>
<feature type="domain" description="Fibronectin type-III" evidence="20">
    <location>
        <begin position="177"/>
        <end position="277"/>
    </location>
</feature>
<comment type="function">
    <text evidence="12">The IFNLR1/IL10RB dimer is a receptor for the cytokine ligands IFNL2 and IFNL3 and mediates their antiviral activity. The ligand/receptor complex stimulate the activation of the JAK/STAT signaling pathway leading to the expression of IFN-stimulated genes (ISG), which contribute to the antiviral state. Determines the cell type specificity of the lambda interferon action. Shows a more restricted pattern of expression in the epithelial tissues thereby limiting responses to lambda interferons primarily to epithelial cells of the respiratory, gastrointestinal, and reproductive tracts. Seems not to be essential for early virus-activated host defense in vaginal infection, but plays an important role in Toll-like receptor (TLR)-induced antiviral defense. Plays a significant role in the antiviral immune defense in the intestinal epithelium.</text>
</comment>
<dbReference type="RefSeq" id="XP_044920871.1">
    <property type="nucleotide sequence ID" value="XM_045064936.1"/>
</dbReference>
<evidence type="ECO:0000313" key="22">
    <source>
        <dbReference type="RefSeq" id="XP_044920871.1"/>
    </source>
</evidence>
<dbReference type="PANTHER" id="PTHR20859">
    <property type="entry name" value="INTERFERON/INTERLEUKIN RECEPTOR"/>
    <property type="match status" value="1"/>
</dbReference>
<feature type="region of interest" description="Disordered" evidence="18">
    <location>
        <begin position="58"/>
        <end position="117"/>
    </location>
</feature>
<keyword evidence="7" id="KW-0051">Antiviral defense</keyword>
<feature type="region of interest" description="Disordered" evidence="18">
    <location>
        <begin position="622"/>
        <end position="678"/>
    </location>
</feature>
<dbReference type="FunFam" id="2.60.40.10:FF:001235">
    <property type="entry name" value="Interferon lambda receptor 1"/>
    <property type="match status" value="1"/>
</dbReference>
<evidence type="ECO:0000256" key="13">
    <source>
        <dbReference type="ARBA" id="ARBA00066090"/>
    </source>
</evidence>
<dbReference type="GO" id="GO:0005886">
    <property type="term" value="C:plasma membrane"/>
    <property type="evidence" value="ECO:0007669"/>
    <property type="project" value="TreeGrafter"/>
</dbReference>
<dbReference type="Pfam" id="PF01108">
    <property type="entry name" value="Tissue_fac"/>
    <property type="match status" value="1"/>
</dbReference>
<dbReference type="InterPro" id="IPR013783">
    <property type="entry name" value="Ig-like_fold"/>
</dbReference>
<feature type="transmembrane region" description="Helical" evidence="19">
    <location>
        <begin position="378"/>
        <end position="401"/>
    </location>
</feature>
<dbReference type="InterPro" id="IPR036116">
    <property type="entry name" value="FN3_sf"/>
</dbReference>